<dbReference type="InterPro" id="IPR000573">
    <property type="entry name" value="AconitaseA/IPMdHydase_ssu_swvl"/>
</dbReference>
<dbReference type="Pfam" id="PF00694">
    <property type="entry name" value="Aconitase_C"/>
    <property type="match status" value="1"/>
</dbReference>
<dbReference type="PANTHER" id="PTHR43822:SF2">
    <property type="entry name" value="HOMOACONITASE, MITOCHONDRIAL"/>
    <property type="match status" value="1"/>
</dbReference>
<evidence type="ECO:0000256" key="2">
    <source>
        <dbReference type="ARBA" id="ARBA00022723"/>
    </source>
</evidence>
<dbReference type="InterPro" id="IPR036008">
    <property type="entry name" value="Aconitase_4Fe-4S_dom"/>
</dbReference>
<dbReference type="InterPro" id="IPR050067">
    <property type="entry name" value="IPM_dehydratase_rel_enz"/>
</dbReference>
<dbReference type="PANTHER" id="PTHR43822">
    <property type="entry name" value="HOMOACONITASE, MITOCHONDRIAL-RELATED"/>
    <property type="match status" value="1"/>
</dbReference>
<dbReference type="GO" id="GO:0170034">
    <property type="term" value="P:L-amino acid biosynthetic process"/>
    <property type="evidence" value="ECO:0007669"/>
    <property type="project" value="UniProtKB-ARBA"/>
</dbReference>
<dbReference type="InterPro" id="IPR001030">
    <property type="entry name" value="Acoase/IPM_deHydtase_lsu_aba"/>
</dbReference>
<evidence type="ECO:0000256" key="5">
    <source>
        <dbReference type="ARBA" id="ARBA00023239"/>
    </source>
</evidence>
<feature type="domain" description="Aconitase A/isopropylmalate dehydratase small subunit swivel" evidence="7">
    <location>
        <begin position="80"/>
        <end position="133"/>
    </location>
</feature>
<evidence type="ECO:0000256" key="4">
    <source>
        <dbReference type="ARBA" id="ARBA00023014"/>
    </source>
</evidence>
<dbReference type="OrthoDB" id="9802769at2"/>
<keyword evidence="4" id="KW-0411">Iron-sulfur</keyword>
<feature type="domain" description="Aconitase/3-isopropylmalate dehydratase large subunit alpha/beta/alpha" evidence="6">
    <location>
        <begin position="220"/>
        <end position="641"/>
    </location>
</feature>
<accession>A0A2A5JMR1</accession>
<gene>
    <name evidence="8" type="ORF">CEX98_16360</name>
</gene>
<dbReference type="GO" id="GO:0016829">
    <property type="term" value="F:lyase activity"/>
    <property type="evidence" value="ECO:0007669"/>
    <property type="project" value="UniProtKB-KW"/>
</dbReference>
<dbReference type="PRINTS" id="PR00415">
    <property type="entry name" value="ACONITASE"/>
</dbReference>
<dbReference type="InterPro" id="IPR015931">
    <property type="entry name" value="Acnase/IPM_dHydase_lsu_aba_1/3"/>
</dbReference>
<evidence type="ECO:0000259" key="6">
    <source>
        <dbReference type="Pfam" id="PF00330"/>
    </source>
</evidence>
<dbReference type="AlphaFoldDB" id="A0A2A5JMR1"/>
<reference evidence="9" key="1">
    <citation type="journal article" date="2019" name="Genome Announc.">
        <title>Draft Genome Sequence of Pseudoalteromonas piscicida Strain 36Y ROTHPW, an Hypersaline Seawater Isolate from the South Coast of Sonora, Mexico.</title>
        <authorList>
            <person name="Sanchez-Diaz R."/>
            <person name="Molina-Garza Z.J."/>
            <person name="Cruz-Suarez L.E."/>
            <person name="Selvin J."/>
            <person name="Kiran G.S."/>
            <person name="Ibarra-Gamez J.C."/>
            <person name="Gomez-Gil B."/>
            <person name="Galaviz-Silva L."/>
        </authorList>
    </citation>
    <scope>NUCLEOTIDE SEQUENCE [LARGE SCALE GENOMIC DNA]</scope>
    <source>
        <strain evidence="9">36Y_RITHPW</strain>
    </source>
</reference>
<dbReference type="SUPFAM" id="SSF52016">
    <property type="entry name" value="LeuD/IlvD-like"/>
    <property type="match status" value="1"/>
</dbReference>
<dbReference type="Proteomes" id="UP000228621">
    <property type="component" value="Unassembled WGS sequence"/>
</dbReference>
<keyword evidence="2" id="KW-0479">Metal-binding</keyword>
<dbReference type="Gene3D" id="3.30.499.10">
    <property type="entry name" value="Aconitase, domain 3"/>
    <property type="match status" value="2"/>
</dbReference>
<dbReference type="GO" id="GO:0170038">
    <property type="term" value="P:proteinogenic amino acid biosynthetic process"/>
    <property type="evidence" value="ECO:0007669"/>
    <property type="project" value="UniProtKB-ARBA"/>
</dbReference>
<dbReference type="SUPFAM" id="SSF53732">
    <property type="entry name" value="Aconitase iron-sulfur domain"/>
    <property type="match status" value="1"/>
</dbReference>
<evidence type="ECO:0000256" key="1">
    <source>
        <dbReference type="ARBA" id="ARBA00011271"/>
    </source>
</evidence>
<dbReference type="Pfam" id="PF00330">
    <property type="entry name" value="Aconitase"/>
    <property type="match status" value="1"/>
</dbReference>
<dbReference type="GO" id="GO:0051536">
    <property type="term" value="F:iron-sulfur cluster binding"/>
    <property type="evidence" value="ECO:0007669"/>
    <property type="project" value="UniProtKB-KW"/>
</dbReference>
<dbReference type="EMBL" id="NKHF01000076">
    <property type="protein sequence ID" value="PCK30718.1"/>
    <property type="molecule type" value="Genomic_DNA"/>
</dbReference>
<name>A0A2A5JMR1_PSEO7</name>
<dbReference type="GO" id="GO:0046872">
    <property type="term" value="F:metal ion binding"/>
    <property type="evidence" value="ECO:0007669"/>
    <property type="project" value="UniProtKB-KW"/>
</dbReference>
<comment type="caution">
    <text evidence="8">The sequence shown here is derived from an EMBL/GenBank/DDBJ whole genome shotgun (WGS) entry which is preliminary data.</text>
</comment>
<evidence type="ECO:0000313" key="8">
    <source>
        <dbReference type="EMBL" id="PCK30718.1"/>
    </source>
</evidence>
<proteinExistence type="predicted"/>
<evidence type="ECO:0000313" key="9">
    <source>
        <dbReference type="Proteomes" id="UP000228621"/>
    </source>
</evidence>
<evidence type="ECO:0000256" key="3">
    <source>
        <dbReference type="ARBA" id="ARBA00023004"/>
    </source>
</evidence>
<keyword evidence="5" id="KW-0456">Lyase</keyword>
<keyword evidence="9" id="KW-1185">Reference proteome</keyword>
<dbReference type="Gene3D" id="3.20.19.10">
    <property type="entry name" value="Aconitase, domain 4"/>
    <property type="match status" value="1"/>
</dbReference>
<dbReference type="InterPro" id="IPR015928">
    <property type="entry name" value="Aconitase/3IPM_dehydase_swvl"/>
</dbReference>
<comment type="subunit">
    <text evidence="1">Heterodimer of LeuC and LeuD.</text>
</comment>
<keyword evidence="3" id="KW-0408">Iron</keyword>
<organism evidence="8 9">
    <name type="scientific">Pseudoalteromonas piscicida</name>
    <dbReference type="NCBI Taxonomy" id="43662"/>
    <lineage>
        <taxon>Bacteria</taxon>
        <taxon>Pseudomonadati</taxon>
        <taxon>Pseudomonadota</taxon>
        <taxon>Gammaproteobacteria</taxon>
        <taxon>Alteromonadales</taxon>
        <taxon>Pseudoalteromonadaceae</taxon>
        <taxon>Pseudoalteromonas</taxon>
    </lineage>
</organism>
<evidence type="ECO:0000259" key="7">
    <source>
        <dbReference type="Pfam" id="PF00694"/>
    </source>
</evidence>
<protein>
    <submittedName>
        <fullName evidence="8">3-isopropylmalate dehydratase</fullName>
    </submittedName>
</protein>
<dbReference type="RefSeq" id="WP_099643108.1">
    <property type="nucleotide sequence ID" value="NZ_NKHF01000076.1"/>
</dbReference>
<sequence>MSKQTIKLDGGVLYLTSDTSLIDKQINEGLTLKGNKLPLMDNISTDETTPSWTCFWYDDTLSKYCMIGLRDGVVKEGDVKKLNANILVAGRSKGCGSSREHAPYSELLAGFKVVIAESFEKIYAQNSRNIGLLISTDFSLLERLERGEEIPIDAFCEGLDKISSDIVKQGGLFKYNLARMSGDISVPRITTEPRPLNIAEKIIARNTVVANNQYGVVSVKPGDALFCKADVRFTHDYSTAMCGEMFYRNFGENQQVTDKDSQFAFRDHLTFVGSVLKKDPRKAHLIEVTDTLAENQRDFCREQQITLYDEVGEGSQAICHNGILEDIGLPGDVIIGTDSHTCTAGALGALAFGVGSTDMANAMFTKDIQINTPGVIKIELVGELPKWVAAKDIVLHIMTNPIFKNGESIGKVLEYTGAGIRQLGLDERATLTNMAVEAGAMTAIVQADESVVQYLVKKRGLDREYVESRIIQSDPGATYAYELKIDLSTLSPVVATPGDPRNGISLSEHMNTQEPVKIDIAYGGSCTGSKCEDMDMYAEVFKLSLEAGKKVHPDVNCYIQFGSQFVKQYAREKGYIEIFENVGVKTIDPSCGACINAGPGSSEHAGQVSISAINRNFPGRSGPGEVYLASPYLVAASAIAGTISGVEDILKN</sequence>